<evidence type="ECO:0000313" key="3">
    <source>
        <dbReference type="EMBL" id="RFU65754.1"/>
    </source>
</evidence>
<gene>
    <name evidence="3" type="ORF">D0466_07740</name>
</gene>
<dbReference type="AlphaFoldDB" id="A0A372LID5"/>
<protein>
    <submittedName>
        <fullName evidence="3">Uncharacterized protein</fullName>
    </submittedName>
</protein>
<evidence type="ECO:0000256" key="1">
    <source>
        <dbReference type="SAM" id="MobiDB-lite"/>
    </source>
</evidence>
<organism evidence="3 4">
    <name type="scientific">Peribacillus glennii</name>
    <dbReference type="NCBI Taxonomy" id="2303991"/>
    <lineage>
        <taxon>Bacteria</taxon>
        <taxon>Bacillati</taxon>
        <taxon>Bacillota</taxon>
        <taxon>Bacilli</taxon>
        <taxon>Bacillales</taxon>
        <taxon>Bacillaceae</taxon>
        <taxon>Peribacillus</taxon>
    </lineage>
</organism>
<dbReference type="OrthoDB" id="2967741at2"/>
<dbReference type="RefSeq" id="WP_117321926.1">
    <property type="nucleotide sequence ID" value="NZ_QVTD01000003.1"/>
</dbReference>
<comment type="caution">
    <text evidence="3">The sequence shown here is derived from an EMBL/GenBank/DDBJ whole genome shotgun (WGS) entry which is preliminary data.</text>
</comment>
<evidence type="ECO:0000313" key="4">
    <source>
        <dbReference type="Proteomes" id="UP000262939"/>
    </source>
</evidence>
<sequence>MDFLFDLLISNLPVIIIVIGVLSSVIGKWGASRTEQTEKRKKIPEILKEAWEENYPEKKSTEKKPQRQQDDVKQSRSHLEKAVGDIEAKLHQARESMLPDHAKHQSVVFHKVAEENKIPIEQTDLRFDRQKLMDGIIMAEVLGPPKSKQRRRR</sequence>
<keyword evidence="2" id="KW-0472">Membrane</keyword>
<keyword evidence="4" id="KW-1185">Reference proteome</keyword>
<proteinExistence type="predicted"/>
<name>A0A372LID5_9BACI</name>
<dbReference type="Proteomes" id="UP000262939">
    <property type="component" value="Unassembled WGS sequence"/>
</dbReference>
<accession>A0A372LID5</accession>
<evidence type="ECO:0000256" key="2">
    <source>
        <dbReference type="SAM" id="Phobius"/>
    </source>
</evidence>
<feature type="transmembrane region" description="Helical" evidence="2">
    <location>
        <begin position="12"/>
        <end position="31"/>
    </location>
</feature>
<dbReference type="EMBL" id="QVTD01000003">
    <property type="protein sequence ID" value="RFU65754.1"/>
    <property type="molecule type" value="Genomic_DNA"/>
</dbReference>
<feature type="region of interest" description="Disordered" evidence="1">
    <location>
        <begin position="54"/>
        <end position="79"/>
    </location>
</feature>
<keyword evidence="2" id="KW-0812">Transmembrane</keyword>
<reference evidence="3 4" key="1">
    <citation type="submission" date="2018-08" db="EMBL/GenBank/DDBJ databases">
        <title>Bacillus chawlae sp. nov., Bacillus glennii sp. nov., and Bacillus saganii sp. nov. Isolated from the Vehicle Assembly Building at Kennedy Space Center where the Viking Spacecraft were Assembled.</title>
        <authorList>
            <person name="Seuylemezian A."/>
            <person name="Vaishampayan P."/>
        </authorList>
    </citation>
    <scope>NUCLEOTIDE SEQUENCE [LARGE SCALE GENOMIC DNA]</scope>
    <source>
        <strain evidence="3 4">V44-8</strain>
    </source>
</reference>
<keyword evidence="2" id="KW-1133">Transmembrane helix</keyword>